<dbReference type="InterPro" id="IPR043128">
    <property type="entry name" value="Rev_trsase/Diguanyl_cyclase"/>
</dbReference>
<comment type="cofactor">
    <cofactor evidence="1">
        <name>Mg(2+)</name>
        <dbReference type="ChEBI" id="CHEBI:18420"/>
    </cofactor>
</comment>
<comment type="subcellular location">
    <subcellularLocation>
        <location evidence="2">Cell inner membrane</location>
    </subcellularLocation>
</comment>
<dbReference type="GO" id="GO:0052621">
    <property type="term" value="F:diguanylate cyclase activity"/>
    <property type="evidence" value="ECO:0007669"/>
    <property type="project" value="UniProtKB-EC"/>
</dbReference>
<evidence type="ECO:0000256" key="4">
    <source>
        <dbReference type="ARBA" id="ARBA00034247"/>
    </source>
</evidence>
<feature type="domain" description="GGDEF" evidence="5">
    <location>
        <begin position="391"/>
        <end position="524"/>
    </location>
</feature>
<dbReference type="PROSITE" id="PS50887">
    <property type="entry name" value="GGDEF"/>
    <property type="match status" value="1"/>
</dbReference>
<organism evidence="6">
    <name type="scientific">Ectopseudomonas oleovorans</name>
    <name type="common">Pseudomonas oleovorans</name>
    <dbReference type="NCBI Taxonomy" id="301"/>
    <lineage>
        <taxon>Bacteria</taxon>
        <taxon>Pseudomonadati</taxon>
        <taxon>Pseudomonadota</taxon>
        <taxon>Gammaproteobacteria</taxon>
        <taxon>Pseudomonadales</taxon>
        <taxon>Pseudomonadaceae</taxon>
        <taxon>Ectopseudomonas</taxon>
    </lineage>
</organism>
<dbReference type="GO" id="GO:1902201">
    <property type="term" value="P:negative regulation of bacterial-type flagellum-dependent cell motility"/>
    <property type="evidence" value="ECO:0007669"/>
    <property type="project" value="TreeGrafter"/>
</dbReference>
<dbReference type="EMBL" id="LR130779">
    <property type="protein sequence ID" value="VDN65903.1"/>
    <property type="molecule type" value="Genomic_DNA"/>
</dbReference>
<reference evidence="6" key="1">
    <citation type="submission" date="2018-11" db="EMBL/GenBank/DDBJ databases">
        <authorList>
            <consortium name="Genoscope - CEA"/>
            <person name="William W."/>
        </authorList>
    </citation>
    <scope>NUCLEOTIDE SEQUENCE [LARGE SCALE GENOMIC DNA]</scope>
    <source>
        <strain evidence="6">T9AD</strain>
    </source>
</reference>
<dbReference type="GO" id="GO:0043709">
    <property type="term" value="P:cell adhesion involved in single-species biofilm formation"/>
    <property type="evidence" value="ECO:0007669"/>
    <property type="project" value="TreeGrafter"/>
</dbReference>
<dbReference type="CDD" id="cd01949">
    <property type="entry name" value="GGDEF"/>
    <property type="match status" value="1"/>
</dbReference>
<sequence length="524" mass="58618">MSSIATPPVSPSRHRLKLSALITLVLAMALVTLGSLWLVQEQARQLALPTLHNELWQAYQIDNEMNHLLDAAHSLRKGELDSDDLVVRIQVLRSLTQSLERHHLFDFLPESQSITQGTLDQIIGLSRDWDARARWGDPQGVRQLAEEIHQRLPQLLKPMHEVMVASKISLANKIDAKRQLLHRCFIGLGWTLLGLLLGGALLVSRLVSDYRKARTLSHNLAELNQHLEQRVSERTAELSEGQALLRQILDASPSDVALISDDGKQVHFVNQRLRERLELDASSDFSLSRLFSNAREAVHFSEALQARQRLDGWETQLTGAEPYWGVVSGRVLEYHGRPALLIWSYDISLRKQMEQELLVLATTDALTGLNNRHAFLQRAGELFKSAERFDQPCTLLMLDIDHFKAINDNHGHQSGDEVLARLGELLRQVLREVDIIGRLGGEEFAALLTQTDRCDALQVAERLRLSAEALALNGADGQQLGITLSVGLAERRPAEPLEGVLARADSALYRAKAEGRNRTAQAVD</sequence>
<evidence type="ECO:0000313" key="6">
    <source>
        <dbReference type="EMBL" id="VDN65903.1"/>
    </source>
</evidence>
<dbReference type="AlphaFoldDB" id="A0A653BCJ7"/>
<proteinExistence type="predicted"/>
<dbReference type="EC" id="2.7.7.65" evidence="3"/>
<dbReference type="InterPro" id="IPR029787">
    <property type="entry name" value="Nucleotide_cyclase"/>
</dbReference>
<gene>
    <name evidence="6" type="ORF">POT9AD_4928</name>
</gene>
<evidence type="ECO:0000256" key="1">
    <source>
        <dbReference type="ARBA" id="ARBA00001946"/>
    </source>
</evidence>
<dbReference type="NCBIfam" id="TIGR00254">
    <property type="entry name" value="GGDEF"/>
    <property type="match status" value="1"/>
</dbReference>
<dbReference type="OrthoDB" id="5296913at2"/>
<dbReference type="GO" id="GO:0005886">
    <property type="term" value="C:plasma membrane"/>
    <property type="evidence" value="ECO:0007669"/>
    <property type="project" value="UniProtKB-SubCell"/>
</dbReference>
<evidence type="ECO:0000259" key="5">
    <source>
        <dbReference type="PROSITE" id="PS50887"/>
    </source>
</evidence>
<dbReference type="InterPro" id="IPR000160">
    <property type="entry name" value="GGDEF_dom"/>
</dbReference>
<dbReference type="FunFam" id="3.30.70.270:FF:000001">
    <property type="entry name" value="Diguanylate cyclase domain protein"/>
    <property type="match status" value="1"/>
</dbReference>
<dbReference type="PANTHER" id="PTHR45138:SF9">
    <property type="entry name" value="DIGUANYLATE CYCLASE DGCM-RELATED"/>
    <property type="match status" value="1"/>
</dbReference>
<dbReference type="InterPro" id="IPR050469">
    <property type="entry name" value="Diguanylate_Cyclase"/>
</dbReference>
<name>A0A653BCJ7_ECTOL</name>
<accession>A0A653BCJ7</accession>
<evidence type="ECO:0000256" key="2">
    <source>
        <dbReference type="ARBA" id="ARBA00004533"/>
    </source>
</evidence>
<dbReference type="Gene3D" id="3.30.70.270">
    <property type="match status" value="1"/>
</dbReference>
<dbReference type="Gene3D" id="3.30.450.20">
    <property type="entry name" value="PAS domain"/>
    <property type="match status" value="1"/>
</dbReference>
<dbReference type="SMART" id="SM00267">
    <property type="entry name" value="GGDEF"/>
    <property type="match status" value="1"/>
</dbReference>
<protein>
    <recommendedName>
        <fullName evidence="3">diguanylate cyclase</fullName>
        <ecNumber evidence="3">2.7.7.65</ecNumber>
    </recommendedName>
</protein>
<dbReference type="PANTHER" id="PTHR45138">
    <property type="entry name" value="REGULATORY COMPONENTS OF SENSORY TRANSDUCTION SYSTEM"/>
    <property type="match status" value="1"/>
</dbReference>
<evidence type="ECO:0000256" key="3">
    <source>
        <dbReference type="ARBA" id="ARBA00012528"/>
    </source>
</evidence>
<comment type="catalytic activity">
    <reaction evidence="4">
        <text>2 GTP = 3',3'-c-di-GMP + 2 diphosphate</text>
        <dbReference type="Rhea" id="RHEA:24898"/>
        <dbReference type="ChEBI" id="CHEBI:33019"/>
        <dbReference type="ChEBI" id="CHEBI:37565"/>
        <dbReference type="ChEBI" id="CHEBI:58805"/>
        <dbReference type="EC" id="2.7.7.65"/>
    </reaction>
</comment>
<dbReference type="Pfam" id="PF00990">
    <property type="entry name" value="GGDEF"/>
    <property type="match status" value="1"/>
</dbReference>
<dbReference type="SUPFAM" id="SSF55073">
    <property type="entry name" value="Nucleotide cyclase"/>
    <property type="match status" value="1"/>
</dbReference>